<dbReference type="InterPro" id="IPR000209">
    <property type="entry name" value="Peptidase_S8/S53_dom"/>
</dbReference>
<dbReference type="Pfam" id="PF00082">
    <property type="entry name" value="Peptidase_S8"/>
    <property type="match status" value="1"/>
</dbReference>
<keyword evidence="7" id="KW-0106">Calcium</keyword>
<dbReference type="SUPFAM" id="SSF54897">
    <property type="entry name" value="Protease propeptides/inhibitors"/>
    <property type="match status" value="1"/>
</dbReference>
<organism evidence="13 14">
    <name type="scientific">Homarus americanus</name>
    <name type="common">American lobster</name>
    <dbReference type="NCBI Taxonomy" id="6706"/>
    <lineage>
        <taxon>Eukaryota</taxon>
        <taxon>Metazoa</taxon>
        <taxon>Ecdysozoa</taxon>
        <taxon>Arthropoda</taxon>
        <taxon>Crustacea</taxon>
        <taxon>Multicrustacea</taxon>
        <taxon>Malacostraca</taxon>
        <taxon>Eumalacostraca</taxon>
        <taxon>Eucarida</taxon>
        <taxon>Decapoda</taxon>
        <taxon>Pleocyemata</taxon>
        <taxon>Astacidea</taxon>
        <taxon>Nephropoidea</taxon>
        <taxon>Nephropidae</taxon>
        <taxon>Homarus</taxon>
    </lineage>
</organism>
<evidence type="ECO:0000313" key="13">
    <source>
        <dbReference type="EMBL" id="KAG7166940.1"/>
    </source>
</evidence>
<proteinExistence type="inferred from homology"/>
<evidence type="ECO:0000256" key="6">
    <source>
        <dbReference type="ARBA" id="ARBA00022825"/>
    </source>
</evidence>
<dbReference type="PANTHER" id="PTHR42884:SF14">
    <property type="entry name" value="NEUROENDOCRINE CONVERTASE 1"/>
    <property type="match status" value="1"/>
</dbReference>
<evidence type="ECO:0000256" key="10">
    <source>
        <dbReference type="RuleBase" id="RU003355"/>
    </source>
</evidence>
<dbReference type="SUPFAM" id="SSF49785">
    <property type="entry name" value="Galactose-binding domain-like"/>
    <property type="match status" value="1"/>
</dbReference>
<evidence type="ECO:0000256" key="1">
    <source>
        <dbReference type="ARBA" id="ARBA00005325"/>
    </source>
</evidence>
<sequence length="852" mass="94592">MSAALILFTTKLVGVRHCQPHLQDIKDEGDGLPELSDHLALELQGEEQQARQLAEKYNLHYIRQVFMNPSVYHLHRPVSTNRRLRTPDLDLLQLISEEPGVRWVDQQASLIRDKRRLVLKRTFEDPPDDDVRLLKTRRRPTYHSIPADVRNSRSALDEMLKRSVEETNRRELHWNGRKYIDEWEQEEEEIEVNGYPTAGRQDSGGGLHERNLQRDLIRVPLSLNIGSSVDLARSRLGVSQAAHEHSLRSYVSDETVYPRENNIPSAMNADVTRRIGDRGGKQNESRLRLKLQNRGGGGKWESNLATTTFNDPYFKDQWYLHNTGQLGHKGPDLNVTWAWLRGFTGRGIHISILDDGIQTTNADIAANYARIGGVRIVDGTVTDIQEATAISRHIDKLDVLSASWGPTDNGAKVEGPGKLTKQAFLKGIEEGRRGRGVVYVWASGNGGLMGDNCNLDGYTSSIYTLSVSALTEKGISPFYGEPCSSTLASVFVGGDQFLEVAKERKRHNGKQLRVVVPELDGHCSESFQGTSAAAPLMAGIVALVLQANPNLTWRDVQHLVVATTTPSDEALKEEGWQTNARGKKFNLRQGFGAVDAGKMVEAATKWRNVGPQQTAILFMLHGFRNMQPNTWLNITEKLDLSRVPSEVRMTGVEHVVANVTIIHPQRSGLVIFIVSPSGTTSQLLTHRSSDKSTLGFTSWGFMSVHLWGEEPAGTWTVAIKDSSGKPGYLKKVELTRRIKLLNVKLYFYVICKGPPLRTPAVVYVTEGDDWWGWEESTTFLCAVCLTAGWCCVYGFGLSLPTPTPAQLPTETPGRLISNLYLKLSTGGSDDSSSNHVSPHTSPPRLPGHAGSE</sequence>
<dbReference type="CDD" id="cd04059">
    <property type="entry name" value="Peptidases_S8_Protein_convertases_Kexins_Furin-like"/>
    <property type="match status" value="1"/>
</dbReference>
<keyword evidence="8" id="KW-0865">Zymogen</keyword>
<dbReference type="Proteomes" id="UP000747542">
    <property type="component" value="Unassembled WGS sequence"/>
</dbReference>
<dbReference type="Pfam" id="PF01483">
    <property type="entry name" value="P_proprotein"/>
    <property type="match status" value="1"/>
</dbReference>
<comment type="caution">
    <text evidence="9">Lacks conserved residue(s) required for the propagation of feature annotation.</text>
</comment>
<evidence type="ECO:0000256" key="2">
    <source>
        <dbReference type="ARBA" id="ARBA00022670"/>
    </source>
</evidence>
<protein>
    <submittedName>
        <fullName evidence="13">Proprotein convertase subtilisin/kexin type 6-like</fullName>
    </submittedName>
</protein>
<keyword evidence="4" id="KW-0732">Signal</keyword>
<dbReference type="InterPro" id="IPR038466">
    <property type="entry name" value="S8_pro-domain_sf"/>
</dbReference>
<dbReference type="AlphaFoldDB" id="A0A8J5MWD9"/>
<evidence type="ECO:0000256" key="11">
    <source>
        <dbReference type="SAM" id="MobiDB-lite"/>
    </source>
</evidence>
<dbReference type="PRINTS" id="PR00723">
    <property type="entry name" value="SUBTILISIN"/>
</dbReference>
<keyword evidence="2 10" id="KW-0645">Protease</keyword>
<accession>A0A8J5MWD9</accession>
<dbReference type="PROSITE" id="PS00138">
    <property type="entry name" value="SUBTILASE_SER"/>
    <property type="match status" value="1"/>
</dbReference>
<dbReference type="PANTHER" id="PTHR42884">
    <property type="entry name" value="PROPROTEIN CONVERTASE SUBTILISIN/KEXIN-RELATED"/>
    <property type="match status" value="1"/>
</dbReference>
<evidence type="ECO:0000313" key="14">
    <source>
        <dbReference type="Proteomes" id="UP000747542"/>
    </source>
</evidence>
<feature type="region of interest" description="Disordered" evidence="11">
    <location>
        <begin position="826"/>
        <end position="852"/>
    </location>
</feature>
<dbReference type="GO" id="GO:0005802">
    <property type="term" value="C:trans-Golgi network"/>
    <property type="evidence" value="ECO:0007669"/>
    <property type="project" value="TreeGrafter"/>
</dbReference>
<evidence type="ECO:0000256" key="4">
    <source>
        <dbReference type="ARBA" id="ARBA00022729"/>
    </source>
</evidence>
<feature type="compositionally biased region" description="Polar residues" evidence="11">
    <location>
        <begin position="826"/>
        <end position="839"/>
    </location>
</feature>
<keyword evidence="6 10" id="KW-0720">Serine protease</keyword>
<reference evidence="13" key="1">
    <citation type="journal article" date="2021" name="Sci. Adv.">
        <title>The American lobster genome reveals insights on longevity, neural, and immune adaptations.</title>
        <authorList>
            <person name="Polinski J.M."/>
            <person name="Zimin A.V."/>
            <person name="Clark K.F."/>
            <person name="Kohn A.B."/>
            <person name="Sadowski N."/>
            <person name="Timp W."/>
            <person name="Ptitsyn A."/>
            <person name="Khanna P."/>
            <person name="Romanova D.Y."/>
            <person name="Williams P."/>
            <person name="Greenwood S.J."/>
            <person name="Moroz L.L."/>
            <person name="Walt D.R."/>
            <person name="Bodnar A.G."/>
        </authorList>
    </citation>
    <scope>NUCLEOTIDE SEQUENCE</scope>
    <source>
        <strain evidence="13">GMGI-L3</strain>
    </source>
</reference>
<dbReference type="InterPro" id="IPR032815">
    <property type="entry name" value="S8_pro-domain"/>
</dbReference>
<dbReference type="EMBL" id="JAHLQT010021845">
    <property type="protein sequence ID" value="KAG7166940.1"/>
    <property type="molecule type" value="Genomic_DNA"/>
</dbReference>
<comment type="similarity">
    <text evidence="1">Belongs to the peptidase S8 family. Furin subfamily.</text>
</comment>
<evidence type="ECO:0000259" key="12">
    <source>
        <dbReference type="PROSITE" id="PS51829"/>
    </source>
</evidence>
<dbReference type="GO" id="GO:0000139">
    <property type="term" value="C:Golgi membrane"/>
    <property type="evidence" value="ECO:0007669"/>
    <property type="project" value="TreeGrafter"/>
</dbReference>
<evidence type="ECO:0000256" key="3">
    <source>
        <dbReference type="ARBA" id="ARBA00022685"/>
    </source>
</evidence>
<dbReference type="InterPro" id="IPR036852">
    <property type="entry name" value="Peptidase_S8/S53_dom_sf"/>
</dbReference>
<dbReference type="SUPFAM" id="SSF52743">
    <property type="entry name" value="Subtilisin-like"/>
    <property type="match status" value="1"/>
</dbReference>
<evidence type="ECO:0000256" key="7">
    <source>
        <dbReference type="ARBA" id="ARBA00022837"/>
    </source>
</evidence>
<dbReference type="Gene3D" id="3.40.50.200">
    <property type="entry name" value="Peptidase S8/S53 domain"/>
    <property type="match status" value="2"/>
</dbReference>
<dbReference type="InterPro" id="IPR002884">
    <property type="entry name" value="P_dom"/>
</dbReference>
<dbReference type="GO" id="GO:0016485">
    <property type="term" value="P:protein processing"/>
    <property type="evidence" value="ECO:0007669"/>
    <property type="project" value="TreeGrafter"/>
</dbReference>
<dbReference type="Gene3D" id="2.60.120.260">
    <property type="entry name" value="Galactose-binding domain-like"/>
    <property type="match status" value="1"/>
</dbReference>
<feature type="domain" description="P/Homo B" evidence="12">
    <location>
        <begin position="609"/>
        <end position="753"/>
    </location>
</feature>
<dbReference type="Gene3D" id="3.30.70.850">
    <property type="entry name" value="Peptidase S8, pro-domain"/>
    <property type="match status" value="1"/>
</dbReference>
<keyword evidence="3" id="KW-0165">Cleavage on pair of basic residues</keyword>
<dbReference type="Pfam" id="PF16470">
    <property type="entry name" value="S8_pro-domain"/>
    <property type="match status" value="1"/>
</dbReference>
<evidence type="ECO:0000256" key="8">
    <source>
        <dbReference type="ARBA" id="ARBA00023145"/>
    </source>
</evidence>
<keyword evidence="14" id="KW-1185">Reference proteome</keyword>
<dbReference type="InterPro" id="IPR034182">
    <property type="entry name" value="Kexin/furin"/>
</dbReference>
<dbReference type="PROSITE" id="PS00136">
    <property type="entry name" value="SUBTILASE_ASP"/>
    <property type="match status" value="1"/>
</dbReference>
<comment type="caution">
    <text evidence="13">The sequence shown here is derived from an EMBL/GenBank/DDBJ whole genome shotgun (WGS) entry which is preliminary data.</text>
</comment>
<dbReference type="InterPro" id="IPR015500">
    <property type="entry name" value="Peptidase_S8_subtilisin-rel"/>
</dbReference>
<dbReference type="InterPro" id="IPR023828">
    <property type="entry name" value="Peptidase_S8_Ser-AS"/>
</dbReference>
<evidence type="ECO:0000256" key="5">
    <source>
        <dbReference type="ARBA" id="ARBA00022801"/>
    </source>
</evidence>
<gene>
    <name evidence="13" type="primary">PCSK6-L</name>
    <name evidence="13" type="ORF">Hamer_G005237</name>
</gene>
<dbReference type="InterPro" id="IPR023827">
    <property type="entry name" value="Peptidase_S8_Asp-AS"/>
</dbReference>
<keyword evidence="5 10" id="KW-0378">Hydrolase</keyword>
<dbReference type="PROSITE" id="PS51829">
    <property type="entry name" value="P_HOMO_B"/>
    <property type="match status" value="1"/>
</dbReference>
<dbReference type="GO" id="GO:0004252">
    <property type="term" value="F:serine-type endopeptidase activity"/>
    <property type="evidence" value="ECO:0007669"/>
    <property type="project" value="InterPro"/>
</dbReference>
<dbReference type="InterPro" id="IPR008979">
    <property type="entry name" value="Galactose-bd-like_sf"/>
</dbReference>
<evidence type="ECO:0000256" key="9">
    <source>
        <dbReference type="PROSITE-ProRule" id="PRU01240"/>
    </source>
</evidence>
<name>A0A8J5MWD9_HOMAM</name>
<dbReference type="PROSITE" id="PS51892">
    <property type="entry name" value="SUBTILASE"/>
    <property type="match status" value="1"/>
</dbReference>